<name>A0A1X6NUM6_PORUM</name>
<evidence type="ECO:0000313" key="2">
    <source>
        <dbReference type="EMBL" id="OSX72329.1"/>
    </source>
</evidence>
<dbReference type="AlphaFoldDB" id="A0A1X6NUM6"/>
<protein>
    <submittedName>
        <fullName evidence="2">Uncharacterized protein</fullName>
    </submittedName>
</protein>
<organism evidence="2 3">
    <name type="scientific">Porphyra umbilicalis</name>
    <name type="common">Purple laver</name>
    <name type="synonym">Red alga</name>
    <dbReference type="NCBI Taxonomy" id="2786"/>
    <lineage>
        <taxon>Eukaryota</taxon>
        <taxon>Rhodophyta</taxon>
        <taxon>Bangiophyceae</taxon>
        <taxon>Bangiales</taxon>
        <taxon>Bangiaceae</taxon>
        <taxon>Porphyra</taxon>
    </lineage>
</organism>
<reference evidence="2 3" key="1">
    <citation type="submission" date="2017-03" db="EMBL/GenBank/DDBJ databases">
        <title>WGS assembly of Porphyra umbilicalis.</title>
        <authorList>
            <person name="Brawley S.H."/>
            <person name="Blouin N.A."/>
            <person name="Ficko-Blean E."/>
            <person name="Wheeler G.L."/>
            <person name="Lohr M."/>
            <person name="Goodson H.V."/>
            <person name="Jenkins J.W."/>
            <person name="Blaby-Haas C.E."/>
            <person name="Helliwell K.E."/>
            <person name="Chan C."/>
            <person name="Marriage T."/>
            <person name="Bhattacharya D."/>
            <person name="Klein A.S."/>
            <person name="Badis Y."/>
            <person name="Brodie J."/>
            <person name="Cao Y."/>
            <person name="Collen J."/>
            <person name="Dittami S.M."/>
            <person name="Gachon C.M."/>
            <person name="Green B.R."/>
            <person name="Karpowicz S."/>
            <person name="Kim J.W."/>
            <person name="Kudahl U."/>
            <person name="Lin S."/>
            <person name="Michel G."/>
            <person name="Mittag M."/>
            <person name="Olson B.J."/>
            <person name="Pangilinan J."/>
            <person name="Peng Y."/>
            <person name="Qiu H."/>
            <person name="Shu S."/>
            <person name="Singer J.T."/>
            <person name="Smith A.G."/>
            <person name="Sprecher B.N."/>
            <person name="Wagner V."/>
            <person name="Wang W."/>
            <person name="Wang Z.-Y."/>
            <person name="Yan J."/>
            <person name="Yarish C."/>
            <person name="Zoeuner-Riek S."/>
            <person name="Zhuang Y."/>
            <person name="Zou Y."/>
            <person name="Lindquist E.A."/>
            <person name="Grimwood J."/>
            <person name="Barry K."/>
            <person name="Rokhsar D.S."/>
            <person name="Schmutz J."/>
            <person name="Stiller J.W."/>
            <person name="Grossman A.R."/>
            <person name="Prochnik S.E."/>
        </authorList>
    </citation>
    <scope>NUCLEOTIDE SEQUENCE [LARGE SCALE GENOMIC DNA]</scope>
    <source>
        <strain evidence="2">4086291</strain>
    </source>
</reference>
<feature type="compositionally biased region" description="Pro residues" evidence="1">
    <location>
        <begin position="82"/>
        <end position="94"/>
    </location>
</feature>
<evidence type="ECO:0000256" key="1">
    <source>
        <dbReference type="SAM" id="MobiDB-lite"/>
    </source>
</evidence>
<dbReference type="Proteomes" id="UP000218209">
    <property type="component" value="Unassembled WGS sequence"/>
</dbReference>
<keyword evidence="3" id="KW-1185">Reference proteome</keyword>
<feature type="region of interest" description="Disordered" evidence="1">
    <location>
        <begin position="32"/>
        <end position="153"/>
    </location>
</feature>
<accession>A0A1X6NUM6</accession>
<feature type="compositionally biased region" description="Pro residues" evidence="1">
    <location>
        <begin position="119"/>
        <end position="130"/>
    </location>
</feature>
<dbReference type="EMBL" id="KV919068">
    <property type="protein sequence ID" value="OSX72329.1"/>
    <property type="molecule type" value="Genomic_DNA"/>
</dbReference>
<feature type="compositionally biased region" description="Basic residues" evidence="1">
    <location>
        <begin position="97"/>
        <end position="106"/>
    </location>
</feature>
<proteinExistence type="predicted"/>
<feature type="compositionally biased region" description="Basic residues" evidence="1">
    <location>
        <begin position="135"/>
        <end position="153"/>
    </location>
</feature>
<gene>
    <name evidence="2" type="ORF">BU14_0445s0011</name>
</gene>
<evidence type="ECO:0000313" key="3">
    <source>
        <dbReference type="Proteomes" id="UP000218209"/>
    </source>
</evidence>
<sequence length="153" mass="17708">MSKWKATTNTWCTRCGTFVGGRAPHRRCDRCFASHRSPPHGRATRRGYTTRQRVALRSCGRGHQARHQSPPMTHTPPTTRQPLPPRVPPLPAPPRGRGQRRQRQRHPCGGTERGRRRPPPTPPRRPPVPDARPHTATRSRCRRHHRRRRRTRG</sequence>